<proteinExistence type="predicted"/>
<dbReference type="EMBL" id="FNNP01000018">
    <property type="protein sequence ID" value="SDX94233.1"/>
    <property type="molecule type" value="Genomic_DNA"/>
</dbReference>
<dbReference type="Gene3D" id="1.10.390.10">
    <property type="entry name" value="Neutral Protease Domain 2"/>
    <property type="match status" value="1"/>
</dbReference>
<dbReference type="RefSeq" id="WP_074739548.1">
    <property type="nucleotide sequence ID" value="NZ_FNNP01000018.1"/>
</dbReference>
<dbReference type="AlphaFoldDB" id="A0A1H3FT27"/>
<accession>A0A1H3FT27</accession>
<gene>
    <name evidence="1" type="ORF">SAMN05444358_11812</name>
</gene>
<dbReference type="InterPro" id="IPR027268">
    <property type="entry name" value="Peptidase_M4/M1_CTD_sf"/>
</dbReference>
<organism evidence="1 2">
    <name type="scientific">Ruegeria halocynthiae</name>
    <dbReference type="NCBI Taxonomy" id="985054"/>
    <lineage>
        <taxon>Bacteria</taxon>
        <taxon>Pseudomonadati</taxon>
        <taxon>Pseudomonadota</taxon>
        <taxon>Alphaproteobacteria</taxon>
        <taxon>Rhodobacterales</taxon>
        <taxon>Roseobacteraceae</taxon>
        <taxon>Ruegeria</taxon>
    </lineage>
</organism>
<dbReference type="Proteomes" id="UP000183400">
    <property type="component" value="Unassembled WGS sequence"/>
</dbReference>
<name>A0A1H3FT27_9RHOB</name>
<evidence type="ECO:0000313" key="1">
    <source>
        <dbReference type="EMBL" id="SDX94233.1"/>
    </source>
</evidence>
<dbReference type="STRING" id="985054.SAMN05444358_11812"/>
<protein>
    <submittedName>
        <fullName evidence="1">Uncharacterized protein</fullName>
    </submittedName>
</protein>
<dbReference type="SUPFAM" id="SSF55486">
    <property type="entry name" value="Metalloproteases ('zincins'), catalytic domain"/>
    <property type="match status" value="1"/>
</dbReference>
<evidence type="ECO:0000313" key="2">
    <source>
        <dbReference type="Proteomes" id="UP000183400"/>
    </source>
</evidence>
<dbReference type="OrthoDB" id="178184at2"/>
<keyword evidence="2" id="KW-1185">Reference proteome</keyword>
<sequence length="501" mass="53604">MSILFIPNDPRAGNPPNVAIAPHDDRPNGLADFVYQGVAPEGEFAIGTDEFLFWQCREAALQAIDLWEAIDQPLIAWQPGQTLRLIQKTPGQPQLNAFYNRHSLSFFEVSGASATYQSGASTDVVAHEAGHAFLDAIRPDLWDALFGEQGAFHESFGDCIAILTALEDQVGRQALVSGDLLRQDNFVESTAEDLSHGIGALINPNHNAAIPRKAFNTHQWALPSSLPVNGGPGALINEVHSLGMIFNGCFYDTLTNIYQAGADHSEAGLLTASRTAGRLLAAAARSAPLQSRFFQSVGNAMLLADQDQNAGVNAAAITDGFGAHNISLSATQMLAPTNVLAGRAPAGTVSNVRDIITRASRRDLVSMVGEATQQRFLAKQYSFGPQQRVAAVAHQHKVPLGDVSEKLEGVVCLVQEDVLIGADDGQAAALGMMPSVGQSVAEVQNFVYSLNEAGQIDIDGEGNTEMSHSVHRMGTERRLVRTRFSCACGRCHQTPSQNPFA</sequence>
<reference evidence="2" key="1">
    <citation type="submission" date="2016-10" db="EMBL/GenBank/DDBJ databases">
        <authorList>
            <person name="Varghese N."/>
            <person name="Submissions S."/>
        </authorList>
    </citation>
    <scope>NUCLEOTIDE SEQUENCE [LARGE SCALE GENOMIC DNA]</scope>
    <source>
        <strain evidence="2">DSM 27839</strain>
    </source>
</reference>